<comment type="similarity">
    <text evidence="1">Belongs to the PDCD5 family.</text>
</comment>
<dbReference type="InterPro" id="IPR002836">
    <property type="entry name" value="PDCD5-like"/>
</dbReference>
<accession>A0A444L9K4</accession>
<gene>
    <name evidence="2" type="ORF">Metus_0288</name>
</gene>
<dbReference type="GO" id="GO:0003677">
    <property type="term" value="F:DNA binding"/>
    <property type="evidence" value="ECO:0007669"/>
    <property type="project" value="InterPro"/>
</dbReference>
<organism evidence="2 3">
    <name type="scientific">Methanosuratincola subterraneus</name>
    <dbReference type="NCBI Taxonomy" id="2593994"/>
    <lineage>
        <taxon>Archaea</taxon>
        <taxon>Thermoproteota</taxon>
        <taxon>Methanosuratincolia</taxon>
        <taxon>Candidatus Methanomethylicales</taxon>
        <taxon>Candidatus Methanomethylicaceae</taxon>
        <taxon>Candidatus Methanosuratincola (ex Vanwonterghem et al. 2016)</taxon>
    </lineage>
</organism>
<evidence type="ECO:0000313" key="3">
    <source>
        <dbReference type="Proteomes" id="UP000288215"/>
    </source>
</evidence>
<comment type="caution">
    <text evidence="2">The sequence shown here is derived from an EMBL/GenBank/DDBJ whole genome shotgun (WGS) entry which is preliminary data.</text>
</comment>
<dbReference type="Proteomes" id="UP000288215">
    <property type="component" value="Unassembled WGS sequence"/>
</dbReference>
<dbReference type="SUPFAM" id="SSF46950">
    <property type="entry name" value="Double-stranded DNA-binding domain"/>
    <property type="match status" value="1"/>
</dbReference>
<name>A0A444L9K4_METS7</name>
<evidence type="ECO:0008006" key="4">
    <source>
        <dbReference type="Google" id="ProtNLM"/>
    </source>
</evidence>
<evidence type="ECO:0000256" key="1">
    <source>
        <dbReference type="ARBA" id="ARBA00010490"/>
    </source>
</evidence>
<dbReference type="InterPro" id="IPR036883">
    <property type="entry name" value="PDCD5-like_sf"/>
</dbReference>
<dbReference type="Pfam" id="PF01984">
    <property type="entry name" value="dsDNA_bind"/>
    <property type="match status" value="1"/>
</dbReference>
<reference evidence="2 3" key="1">
    <citation type="submission" date="2018-12" db="EMBL/GenBank/DDBJ databases">
        <title>The complete genome of the methanogenic archaea of the candidate phylum Verstraetearchaeota, obtained from the metagenome of underground thermal water.</title>
        <authorList>
            <person name="Kadnikov V.V."/>
            <person name="Mardanov A.V."/>
            <person name="Beletsky A.V."/>
            <person name="Karnachuk O.V."/>
            <person name="Ravin N.V."/>
        </authorList>
    </citation>
    <scope>NUCLEOTIDE SEQUENCE [LARGE SCALE GENOMIC DNA]</scope>
    <source>
        <strain evidence="2">Ch88</strain>
    </source>
</reference>
<evidence type="ECO:0000313" key="2">
    <source>
        <dbReference type="EMBL" id="RWX74263.1"/>
    </source>
</evidence>
<proteinExistence type="inferred from homology"/>
<dbReference type="AlphaFoldDB" id="A0A444L9K4"/>
<sequence length="131" mass="14971">MASDSDDEIEIIKKRKLLEMERRLAAMKKTQAETPRKVEEDPLSIVKKRLIGRGPEVLEAALSQYPQAAMEVVKYIANLYRTGKLNEDIPGEDLYELFCNLGMPVRLETSITYIKDGKRVPLSQKFKAKDD</sequence>
<protein>
    <recommendedName>
        <fullName evidence="4">Double-stranded DNA-binding protein</fullName>
    </recommendedName>
</protein>
<dbReference type="EMBL" id="RXGA01000001">
    <property type="protein sequence ID" value="RWX74263.1"/>
    <property type="molecule type" value="Genomic_DNA"/>
</dbReference>